<sequence length="174" mass="18579">MLLLVSLALIGAAASEPQAVLPFGYGYGIMANGMAPSIYPAMHYSGMPAATIHSIPAAIPASSGIIPMGSHIVYPSIDIAMGRSSSMMPKQVEDTPEVKKAKMDFEMAYSKAMMGMNEGTPTVRAKRDVTRVMPYGYSLPYSGYTTPYGHFSHAVSSSPVLPSNVIHTPYFSHV</sequence>
<evidence type="ECO:0000313" key="2">
    <source>
        <dbReference type="EMBL" id="BET00671.1"/>
    </source>
</evidence>
<feature type="signal peptide" evidence="1">
    <location>
        <begin position="1"/>
        <end position="15"/>
    </location>
</feature>
<evidence type="ECO:0000256" key="1">
    <source>
        <dbReference type="SAM" id="SignalP"/>
    </source>
</evidence>
<proteinExistence type="predicted"/>
<keyword evidence="3" id="KW-1185">Reference proteome</keyword>
<dbReference type="Proteomes" id="UP001307889">
    <property type="component" value="Chromosome 12"/>
</dbReference>
<name>A0ABN7B8E9_9HEMI</name>
<feature type="chain" id="PRO_5045666889" evidence="1">
    <location>
        <begin position="16"/>
        <end position="174"/>
    </location>
</feature>
<protein>
    <submittedName>
        <fullName evidence="2">Uncharacterized protein</fullName>
    </submittedName>
</protein>
<keyword evidence="1" id="KW-0732">Signal</keyword>
<accession>A0ABN7B8E9</accession>
<dbReference type="EMBL" id="AP028920">
    <property type="protein sequence ID" value="BET00671.1"/>
    <property type="molecule type" value="Genomic_DNA"/>
</dbReference>
<evidence type="ECO:0000313" key="3">
    <source>
        <dbReference type="Proteomes" id="UP001307889"/>
    </source>
</evidence>
<gene>
    <name evidence="2" type="ORF">NTJ_13487</name>
</gene>
<reference evidence="2 3" key="1">
    <citation type="submission" date="2023-09" db="EMBL/GenBank/DDBJ databases">
        <title>Nesidiocoris tenuis whole genome shotgun sequence.</title>
        <authorList>
            <person name="Shibata T."/>
            <person name="Shimoda M."/>
            <person name="Kobayashi T."/>
            <person name="Uehara T."/>
        </authorList>
    </citation>
    <scope>NUCLEOTIDE SEQUENCE [LARGE SCALE GENOMIC DNA]</scope>
    <source>
        <strain evidence="2 3">Japan</strain>
    </source>
</reference>
<organism evidence="2 3">
    <name type="scientific">Nesidiocoris tenuis</name>
    <dbReference type="NCBI Taxonomy" id="355587"/>
    <lineage>
        <taxon>Eukaryota</taxon>
        <taxon>Metazoa</taxon>
        <taxon>Ecdysozoa</taxon>
        <taxon>Arthropoda</taxon>
        <taxon>Hexapoda</taxon>
        <taxon>Insecta</taxon>
        <taxon>Pterygota</taxon>
        <taxon>Neoptera</taxon>
        <taxon>Paraneoptera</taxon>
        <taxon>Hemiptera</taxon>
        <taxon>Heteroptera</taxon>
        <taxon>Panheteroptera</taxon>
        <taxon>Cimicomorpha</taxon>
        <taxon>Miridae</taxon>
        <taxon>Dicyphina</taxon>
        <taxon>Nesidiocoris</taxon>
    </lineage>
</organism>